<dbReference type="InterPro" id="IPR008778">
    <property type="entry name" value="Pirin_C_dom"/>
</dbReference>
<dbReference type="OrthoDB" id="198735at2759"/>
<dbReference type="PIRSF" id="PIRSF006232">
    <property type="entry name" value="Pirin"/>
    <property type="match status" value="1"/>
</dbReference>
<dbReference type="PANTHER" id="PTHR13903">
    <property type="entry name" value="PIRIN-RELATED"/>
    <property type="match status" value="1"/>
</dbReference>
<evidence type="ECO:0000256" key="1">
    <source>
        <dbReference type="ARBA" id="ARBA00008416"/>
    </source>
</evidence>
<keyword evidence="2" id="KW-0408">Iron</keyword>
<feature type="binding site" evidence="2">
    <location>
        <position position="58"/>
    </location>
    <ligand>
        <name>Fe cation</name>
        <dbReference type="ChEBI" id="CHEBI:24875"/>
    </ligand>
</feature>
<protein>
    <submittedName>
        <fullName evidence="6">Pirin-like protein</fullName>
    </submittedName>
</protein>
<sequence>MATKVTRTIVKSVLSREQPEGAGATVRRSIGRRELRNLDPFLMLDEFSISPPAGFPDHPHRGFETVTYMLEGSMWHEDFKGHKGKIGPGFAQPSRKEKIWTARTHDVRPPYSENDDLNFPLHFPPAFTVTCNGCRQPEVIHILPILSRYYGARDRLNRILHSEMPGTRGLSRGLQLWVNLPARHKMDEPNYQELLDENIPRANPEEGVVIKVIAGESYGVKSRVITKNPTMYVDIKMAKGKKVEQIIPKSYAGFIYTLSGTALFGGNHQKGEAHYTLVLSDNGGETIPIETTTSEAHFVIIAGEPIKEPIVQYGPFVMNTEQEIFSAMFDYERGQNGFEGASTWHSEISTMWD</sequence>
<evidence type="ECO:0000313" key="6">
    <source>
        <dbReference type="EMBL" id="RUP51610.1"/>
    </source>
</evidence>
<evidence type="ECO:0000259" key="5">
    <source>
        <dbReference type="Pfam" id="PF05726"/>
    </source>
</evidence>
<dbReference type="GO" id="GO:0046872">
    <property type="term" value="F:metal ion binding"/>
    <property type="evidence" value="ECO:0007669"/>
    <property type="project" value="UniProtKB-KW"/>
</dbReference>
<dbReference type="EMBL" id="RBNI01000587">
    <property type="protein sequence ID" value="RUP51610.1"/>
    <property type="molecule type" value="Genomic_DNA"/>
</dbReference>
<feature type="domain" description="Pirin N-terminal" evidence="4">
    <location>
        <begin position="25"/>
        <end position="92"/>
    </location>
</feature>
<keyword evidence="2" id="KW-0479">Metal-binding</keyword>
<evidence type="ECO:0000256" key="2">
    <source>
        <dbReference type="PIRSR" id="PIRSR006232-1"/>
    </source>
</evidence>
<comment type="cofactor">
    <cofactor evidence="2">
        <name>Fe cation</name>
        <dbReference type="ChEBI" id="CHEBI:24875"/>
    </cofactor>
    <text evidence="2">Binds 1 Fe cation per subunit.</text>
</comment>
<dbReference type="Pfam" id="PF02678">
    <property type="entry name" value="Pirin"/>
    <property type="match status" value="1"/>
</dbReference>
<accession>A0A433DL77</accession>
<evidence type="ECO:0000256" key="3">
    <source>
        <dbReference type="RuleBase" id="RU003457"/>
    </source>
</evidence>
<proteinExistence type="inferred from homology"/>
<reference evidence="6 7" key="1">
    <citation type="journal article" date="2018" name="New Phytol.">
        <title>Phylogenomics of Endogonaceae and evolution of mycorrhizas within Mucoromycota.</title>
        <authorList>
            <person name="Chang Y."/>
            <person name="Desiro A."/>
            <person name="Na H."/>
            <person name="Sandor L."/>
            <person name="Lipzen A."/>
            <person name="Clum A."/>
            <person name="Barry K."/>
            <person name="Grigoriev I.V."/>
            <person name="Martin F.M."/>
            <person name="Stajich J.E."/>
            <person name="Smith M.E."/>
            <person name="Bonito G."/>
            <person name="Spatafora J.W."/>
        </authorList>
    </citation>
    <scope>NUCLEOTIDE SEQUENCE [LARGE SCALE GENOMIC DNA]</scope>
    <source>
        <strain evidence="6 7">GMNB39</strain>
    </source>
</reference>
<dbReference type="Gene3D" id="2.60.120.10">
    <property type="entry name" value="Jelly Rolls"/>
    <property type="match status" value="2"/>
</dbReference>
<gene>
    <name evidence="6" type="ORF">BC936DRAFT_146974</name>
</gene>
<dbReference type="Proteomes" id="UP000268093">
    <property type="component" value="Unassembled WGS sequence"/>
</dbReference>
<dbReference type="PANTHER" id="PTHR13903:SF8">
    <property type="entry name" value="PIRIN"/>
    <property type="match status" value="1"/>
</dbReference>
<feature type="binding site" evidence="2">
    <location>
        <position position="60"/>
    </location>
    <ligand>
        <name>Fe cation</name>
        <dbReference type="ChEBI" id="CHEBI:24875"/>
    </ligand>
</feature>
<dbReference type="CDD" id="cd02247">
    <property type="entry name" value="cupin_pirin_C"/>
    <property type="match status" value="1"/>
</dbReference>
<dbReference type="InterPro" id="IPR012093">
    <property type="entry name" value="Pirin"/>
</dbReference>
<feature type="domain" description="Pirin C-terminal" evidence="5">
    <location>
        <begin position="232"/>
        <end position="337"/>
    </location>
</feature>
<dbReference type="InterPro" id="IPR003829">
    <property type="entry name" value="Pirin_N_dom"/>
</dbReference>
<name>A0A433DL77_9FUNG</name>
<dbReference type="CDD" id="cd02909">
    <property type="entry name" value="cupin_pirin_N"/>
    <property type="match status" value="1"/>
</dbReference>
<keyword evidence="7" id="KW-1185">Reference proteome</keyword>
<feature type="binding site" evidence="2">
    <location>
        <position position="163"/>
    </location>
    <ligand>
        <name>Fe cation</name>
        <dbReference type="ChEBI" id="CHEBI:24875"/>
    </ligand>
</feature>
<comment type="similarity">
    <text evidence="1 3">Belongs to the pirin family.</text>
</comment>
<dbReference type="SUPFAM" id="SSF51182">
    <property type="entry name" value="RmlC-like cupins"/>
    <property type="match status" value="2"/>
</dbReference>
<dbReference type="AlphaFoldDB" id="A0A433DL77"/>
<comment type="caution">
    <text evidence="6">The sequence shown here is derived from an EMBL/GenBank/DDBJ whole genome shotgun (WGS) entry which is preliminary data.</text>
</comment>
<evidence type="ECO:0000313" key="7">
    <source>
        <dbReference type="Proteomes" id="UP000268093"/>
    </source>
</evidence>
<dbReference type="InterPro" id="IPR011051">
    <property type="entry name" value="RmlC_Cupin_sf"/>
</dbReference>
<evidence type="ECO:0000259" key="4">
    <source>
        <dbReference type="Pfam" id="PF02678"/>
    </source>
</evidence>
<dbReference type="Pfam" id="PF05726">
    <property type="entry name" value="Pirin_C"/>
    <property type="match status" value="1"/>
</dbReference>
<organism evidence="6 7">
    <name type="scientific">Jimgerdemannia flammicorona</name>
    <dbReference type="NCBI Taxonomy" id="994334"/>
    <lineage>
        <taxon>Eukaryota</taxon>
        <taxon>Fungi</taxon>
        <taxon>Fungi incertae sedis</taxon>
        <taxon>Mucoromycota</taxon>
        <taxon>Mucoromycotina</taxon>
        <taxon>Endogonomycetes</taxon>
        <taxon>Endogonales</taxon>
        <taxon>Endogonaceae</taxon>
        <taxon>Jimgerdemannia</taxon>
    </lineage>
</organism>
<dbReference type="InterPro" id="IPR014710">
    <property type="entry name" value="RmlC-like_jellyroll"/>
</dbReference>
<feature type="binding site" evidence="2">
    <location>
        <position position="161"/>
    </location>
    <ligand>
        <name>Fe cation</name>
        <dbReference type="ChEBI" id="CHEBI:24875"/>
    </ligand>
</feature>